<dbReference type="Pfam" id="PF08338">
    <property type="entry name" value="DUF1731"/>
    <property type="match status" value="1"/>
</dbReference>
<evidence type="ECO:0000259" key="2">
    <source>
        <dbReference type="Pfam" id="PF01370"/>
    </source>
</evidence>
<dbReference type="InterPro" id="IPR036291">
    <property type="entry name" value="NAD(P)-bd_dom_sf"/>
</dbReference>
<feature type="domain" description="DUF1731" evidence="3">
    <location>
        <begin position="245"/>
        <end position="291"/>
    </location>
</feature>
<evidence type="ECO:0000259" key="3">
    <source>
        <dbReference type="Pfam" id="PF08338"/>
    </source>
</evidence>
<dbReference type="InterPro" id="IPR010099">
    <property type="entry name" value="SDR39U1"/>
</dbReference>
<dbReference type="CDD" id="cd05242">
    <property type="entry name" value="SDR_a8"/>
    <property type="match status" value="1"/>
</dbReference>
<dbReference type="InterPro" id="IPR001509">
    <property type="entry name" value="Epimerase_deHydtase"/>
</dbReference>
<dbReference type="Pfam" id="PF01370">
    <property type="entry name" value="Epimerase"/>
    <property type="match status" value="1"/>
</dbReference>
<accession>A0A8J4H135</accession>
<dbReference type="NCBIfam" id="TIGR01777">
    <property type="entry name" value="yfcH"/>
    <property type="match status" value="1"/>
</dbReference>
<dbReference type="Gene3D" id="3.40.50.720">
    <property type="entry name" value="NAD(P)-binding Rossmann-like Domain"/>
    <property type="match status" value="1"/>
</dbReference>
<evidence type="ECO:0000313" key="4">
    <source>
        <dbReference type="EMBL" id="GIQ67466.1"/>
    </source>
</evidence>
<evidence type="ECO:0000313" key="5">
    <source>
        <dbReference type="Proteomes" id="UP000677918"/>
    </source>
</evidence>
<comment type="similarity">
    <text evidence="1">Belongs to the NAD(P)-dependent epimerase/dehydratase family. SDR39U1 subfamily.</text>
</comment>
<gene>
    <name evidence="4" type="ORF">XYCOK13_02900</name>
</gene>
<sequence>MRVAVAGGSGFLGRHLLKELVNQGHEPVLITRKTDQLDMPSVSWKRLEQEPACLEGIEAVINLAGETINQRWSAVAKQRIVRSRLESTAALARWVEQAERKPKAFLQGSAIGYYGCSAHATFTEESGMAGKDFLADVVKQWEQEADLIKGVRLVKLRTGVVLGRDGGAFGKMLLPYRLGAGGPIASGKQWMSWIHVRDWAALAVFLLGQEQVEGPVNMTAPEPVQNDEFGRAVAKVLKRPHWLPVPALMLRLIFGEMADLLTQGQRVVPKRALEEGFSFRYPELDSALQELVSGKD</sequence>
<dbReference type="Proteomes" id="UP000677918">
    <property type="component" value="Unassembled WGS sequence"/>
</dbReference>
<organism evidence="4 5">
    <name type="scientific">Xylanibacillus composti</name>
    <dbReference type="NCBI Taxonomy" id="1572762"/>
    <lineage>
        <taxon>Bacteria</taxon>
        <taxon>Bacillati</taxon>
        <taxon>Bacillota</taxon>
        <taxon>Bacilli</taxon>
        <taxon>Bacillales</taxon>
        <taxon>Paenibacillaceae</taxon>
        <taxon>Xylanibacillus</taxon>
    </lineage>
</organism>
<dbReference type="EMBL" id="BOVK01000004">
    <property type="protein sequence ID" value="GIQ67466.1"/>
    <property type="molecule type" value="Genomic_DNA"/>
</dbReference>
<feature type="domain" description="NAD-dependent epimerase/dehydratase" evidence="2">
    <location>
        <begin position="3"/>
        <end position="209"/>
    </location>
</feature>
<dbReference type="InterPro" id="IPR013549">
    <property type="entry name" value="DUF1731"/>
</dbReference>
<dbReference type="PANTHER" id="PTHR11092">
    <property type="entry name" value="SUGAR NUCLEOTIDE EPIMERASE RELATED"/>
    <property type="match status" value="1"/>
</dbReference>
<evidence type="ECO:0000256" key="1">
    <source>
        <dbReference type="ARBA" id="ARBA00009353"/>
    </source>
</evidence>
<comment type="caution">
    <text evidence="4">The sequence shown here is derived from an EMBL/GenBank/DDBJ whole genome shotgun (WGS) entry which is preliminary data.</text>
</comment>
<dbReference type="PANTHER" id="PTHR11092:SF0">
    <property type="entry name" value="EPIMERASE FAMILY PROTEIN SDR39U1"/>
    <property type="match status" value="1"/>
</dbReference>
<reference evidence="4" key="1">
    <citation type="submission" date="2021-04" db="EMBL/GenBank/DDBJ databases">
        <title>Draft genome sequence of Xylanibacillus composti strain K13.</title>
        <authorList>
            <person name="Uke A."/>
            <person name="Chhe C."/>
            <person name="Baramee S."/>
            <person name="Kosugi A."/>
        </authorList>
    </citation>
    <scope>NUCLEOTIDE SEQUENCE</scope>
    <source>
        <strain evidence="4">K13</strain>
    </source>
</reference>
<dbReference type="SUPFAM" id="SSF51735">
    <property type="entry name" value="NAD(P)-binding Rossmann-fold domains"/>
    <property type="match status" value="1"/>
</dbReference>
<dbReference type="AlphaFoldDB" id="A0A8J4H135"/>
<dbReference type="RefSeq" id="WP_213410065.1">
    <property type="nucleotide sequence ID" value="NZ_BOVK01000004.1"/>
</dbReference>
<proteinExistence type="inferred from homology"/>
<keyword evidence="5" id="KW-1185">Reference proteome</keyword>
<protein>
    <submittedName>
        <fullName evidence="4">Epimerase</fullName>
    </submittedName>
</protein>
<name>A0A8J4H135_9BACL</name>